<dbReference type="Pfam" id="PF13472">
    <property type="entry name" value="Lipase_GDSL_2"/>
    <property type="match status" value="1"/>
</dbReference>
<protein>
    <recommendedName>
        <fullName evidence="1">SGNH hydrolase-type esterase domain-containing protein</fullName>
    </recommendedName>
</protein>
<accession>A0A430B635</accession>
<name>A0A430B635_9ENTE</name>
<dbReference type="Proteomes" id="UP000287605">
    <property type="component" value="Unassembled WGS sequence"/>
</dbReference>
<evidence type="ECO:0000313" key="3">
    <source>
        <dbReference type="Proteomes" id="UP000287605"/>
    </source>
</evidence>
<dbReference type="GO" id="GO:0004622">
    <property type="term" value="F:phosphatidylcholine lysophospholipase activity"/>
    <property type="evidence" value="ECO:0007669"/>
    <property type="project" value="TreeGrafter"/>
</dbReference>
<dbReference type="Gene3D" id="3.40.50.1110">
    <property type="entry name" value="SGNH hydrolase"/>
    <property type="match status" value="1"/>
</dbReference>
<dbReference type="PANTHER" id="PTHR30383:SF27">
    <property type="entry name" value="SPORE GERMINATION LIPASE LIPC"/>
    <property type="match status" value="1"/>
</dbReference>
<dbReference type="InterPro" id="IPR013830">
    <property type="entry name" value="SGNH_hydro"/>
</dbReference>
<organism evidence="2 3">
    <name type="scientific">Vagococcus elongatus</name>
    <dbReference type="NCBI Taxonomy" id="180344"/>
    <lineage>
        <taxon>Bacteria</taxon>
        <taxon>Bacillati</taxon>
        <taxon>Bacillota</taxon>
        <taxon>Bacilli</taxon>
        <taxon>Lactobacillales</taxon>
        <taxon>Enterococcaceae</taxon>
        <taxon>Vagococcus</taxon>
    </lineage>
</organism>
<proteinExistence type="predicted"/>
<keyword evidence="3" id="KW-1185">Reference proteome</keyword>
<dbReference type="CDD" id="cd04506">
    <property type="entry name" value="SGNH_hydrolase_YpmR_like"/>
    <property type="match status" value="1"/>
</dbReference>
<dbReference type="AlphaFoldDB" id="A0A430B635"/>
<gene>
    <name evidence="2" type="ORF">CBF29_00625</name>
</gene>
<dbReference type="InterPro" id="IPR036514">
    <property type="entry name" value="SGNH_hydro_sf"/>
</dbReference>
<comment type="caution">
    <text evidence="2">The sequence shown here is derived from an EMBL/GenBank/DDBJ whole genome shotgun (WGS) entry which is preliminary data.</text>
</comment>
<feature type="domain" description="SGNH hydrolase-type esterase" evidence="1">
    <location>
        <begin position="50"/>
        <end position="256"/>
    </location>
</feature>
<dbReference type="InterPro" id="IPR051532">
    <property type="entry name" value="Ester_Hydrolysis_Enzymes"/>
</dbReference>
<dbReference type="SUPFAM" id="SSF52266">
    <property type="entry name" value="SGNH hydrolase"/>
    <property type="match status" value="1"/>
</dbReference>
<evidence type="ECO:0000313" key="2">
    <source>
        <dbReference type="EMBL" id="RSU15769.1"/>
    </source>
</evidence>
<dbReference type="PANTHER" id="PTHR30383">
    <property type="entry name" value="THIOESTERASE 1/PROTEASE 1/LYSOPHOSPHOLIPASE L1"/>
    <property type="match status" value="1"/>
</dbReference>
<reference evidence="2 3" key="1">
    <citation type="submission" date="2017-05" db="EMBL/GenBank/DDBJ databases">
        <title>Vagococcus spp. assemblies.</title>
        <authorList>
            <person name="Gulvik C.A."/>
        </authorList>
    </citation>
    <scope>NUCLEOTIDE SEQUENCE [LARGE SCALE GENOMIC DNA]</scope>
    <source>
        <strain evidence="2 3">CCUG 51432</strain>
    </source>
</reference>
<sequence>MKKNAVSLTVFFISLALSIFIFLKVFPAEKDLMVTLDIPDKQTDSLFFVAIGDSLTEGVGDSTESGGFVPLLEDMLAEEAKLNVVESANHGKSGDRSDQVFSRIKKSKDIQEDLAKADFITLTVGGNDLMKIIKSDLFSDINFETFKKPKENYQKNLEKLLALIREYNKTAPIYQLGVYNPFYLSFNQITEMQEIVDLWNLTAEESIKSFDDVFFVPINDNIYSGMNTTNENSENGVNNLLSDADNFHPNNLGYQIIANEFKSKLMTTTKLWLEE</sequence>
<evidence type="ECO:0000259" key="1">
    <source>
        <dbReference type="Pfam" id="PF13472"/>
    </source>
</evidence>
<dbReference type="EMBL" id="NGKA01000001">
    <property type="protein sequence ID" value="RSU15769.1"/>
    <property type="molecule type" value="Genomic_DNA"/>
</dbReference>